<dbReference type="EMBL" id="CP010312">
    <property type="protein sequence ID" value="AJF08205.1"/>
    <property type="molecule type" value="Genomic_DNA"/>
</dbReference>
<keyword evidence="2" id="KW-1185">Reference proteome</keyword>
<evidence type="ECO:0000313" key="2">
    <source>
        <dbReference type="Proteomes" id="UP000035036"/>
    </source>
</evidence>
<accession>A0A0B5FVL1</accession>
<evidence type="ECO:0000313" key="1">
    <source>
        <dbReference type="EMBL" id="AJF08205.1"/>
    </source>
</evidence>
<sequence length="68" mass="7943">MAVGVFNSTLLGGYTPVCSECGVHLCWDISWDEYREAQKFWDNWRCRDCNPDYEGALKLFMKEKGEKD</sequence>
<proteinExistence type="predicted"/>
<protein>
    <submittedName>
        <fullName evidence="1">Uncharacterized protein</fullName>
    </submittedName>
</protein>
<keyword evidence="1" id="KW-0614">Plasmid</keyword>
<dbReference type="KEGG" id="gsb:GSUB_17095"/>
<organism evidence="1 2">
    <name type="scientific">Geoalkalibacter subterraneus</name>
    <dbReference type="NCBI Taxonomy" id="483547"/>
    <lineage>
        <taxon>Bacteria</taxon>
        <taxon>Pseudomonadati</taxon>
        <taxon>Thermodesulfobacteriota</taxon>
        <taxon>Desulfuromonadia</taxon>
        <taxon>Desulfuromonadales</taxon>
        <taxon>Geoalkalibacteraceae</taxon>
        <taxon>Geoalkalibacter</taxon>
    </lineage>
</organism>
<dbReference type="Proteomes" id="UP000035036">
    <property type="component" value="Plasmid pGSUB1"/>
</dbReference>
<gene>
    <name evidence="1" type="ORF">GSUB_17095</name>
</gene>
<reference evidence="1 2" key="1">
    <citation type="journal article" date="2015" name="Genome Announc.">
        <title>Genomes of Geoalkalibacter ferrihydriticus Z-0531T and Geoalkalibacter subterraneus Red1T, Two Haloalkaliphilic Metal-Reducing Deltaproteobacteria.</title>
        <authorList>
            <person name="Badalamenti J.P."/>
            <person name="Krajmalnik-Brown R."/>
            <person name="Torres C.I."/>
            <person name="Bond D.R."/>
        </authorList>
    </citation>
    <scope>NUCLEOTIDE SEQUENCE [LARGE SCALE GENOMIC DNA]</scope>
    <source>
        <strain evidence="1 2">Red1</strain>
        <plasmid evidence="2">Plasmid pGSUB1</plasmid>
    </source>
</reference>
<dbReference type="HOGENOM" id="CLU_2787978_0_0_7"/>
<dbReference type="AlphaFoldDB" id="A0A0B5FVL1"/>
<dbReference type="RefSeq" id="WP_040202839.1">
    <property type="nucleotide sequence ID" value="NZ_CP010312.1"/>
</dbReference>
<name>A0A0B5FVL1_9BACT</name>
<geneLocation type="plasmid" evidence="1 2">
    <name>pGSUB1</name>
</geneLocation>